<organism evidence="2 3">
    <name type="scientific">Lactuca sativa</name>
    <name type="common">Garden lettuce</name>
    <dbReference type="NCBI Taxonomy" id="4236"/>
    <lineage>
        <taxon>Eukaryota</taxon>
        <taxon>Viridiplantae</taxon>
        <taxon>Streptophyta</taxon>
        <taxon>Embryophyta</taxon>
        <taxon>Tracheophyta</taxon>
        <taxon>Spermatophyta</taxon>
        <taxon>Magnoliopsida</taxon>
        <taxon>eudicotyledons</taxon>
        <taxon>Gunneridae</taxon>
        <taxon>Pentapetalae</taxon>
        <taxon>asterids</taxon>
        <taxon>campanulids</taxon>
        <taxon>Asterales</taxon>
        <taxon>Asteraceae</taxon>
        <taxon>Cichorioideae</taxon>
        <taxon>Cichorieae</taxon>
        <taxon>Lactucinae</taxon>
        <taxon>Lactuca</taxon>
    </lineage>
</organism>
<dbReference type="PANTHER" id="PTHR31569:SF4">
    <property type="entry name" value="SWIM-TYPE DOMAIN-CONTAINING PROTEIN"/>
    <property type="match status" value="1"/>
</dbReference>
<dbReference type="Pfam" id="PF10551">
    <property type="entry name" value="MULE"/>
    <property type="match status" value="2"/>
</dbReference>
<dbReference type="InterPro" id="IPR018289">
    <property type="entry name" value="MULE_transposase_dom"/>
</dbReference>
<feature type="domain" description="MULE transposase" evidence="1">
    <location>
        <begin position="214"/>
        <end position="298"/>
    </location>
</feature>
<dbReference type="EMBL" id="NBSK02000009">
    <property type="protein sequence ID" value="KAJ0185535.1"/>
    <property type="molecule type" value="Genomic_DNA"/>
</dbReference>
<sequence length="462" mass="53912">MKSLEDLKNWSLNDRRQELLDSSLKYFFVVIMVVYTEVKMWKQKKINCRFKVKRKYLKAHDGWKLKIVCDDQNHKPSMYMEDKETRLVQDLTELNVKSLDILSTIKPQNENNVCSLKTIYSCRHKFTISQCEGRTLIQNVMHILHTRCATGGIVGVRNRIDQVLERWPGVPQSNAWSWRAKCAIGKVAPYLIPIGFRSTGSADAQQMWQTFPYVVLMDATYKKNKYNLPFLEIIGVTSTRMMFFIAAFMHSEKTSNYRWALIFLNLTINDSFSHCVIVTNRDLTLMKACKDVFPQSNNGSFCHRVIVTDRDLTLMKACKDVFPQSNHLLCRWHIFNDITKHCRRHIKLEKTWGSLHPMWKKLVESPTLSAYMQAYADLPSLLSKDPAEKTLRHSSSLFDLNDELTRHSSSFFDLNDELTRHSSPFFNLNDEPARHSSFFMGMHKEAICQFLYQFDSNEEPIG</sequence>
<evidence type="ECO:0000259" key="1">
    <source>
        <dbReference type="Pfam" id="PF10551"/>
    </source>
</evidence>
<keyword evidence="3" id="KW-1185">Reference proteome</keyword>
<dbReference type="PANTHER" id="PTHR31569">
    <property type="entry name" value="SWIM-TYPE DOMAIN-CONTAINING PROTEIN"/>
    <property type="match status" value="1"/>
</dbReference>
<proteinExistence type="predicted"/>
<evidence type="ECO:0000313" key="3">
    <source>
        <dbReference type="Proteomes" id="UP000235145"/>
    </source>
</evidence>
<dbReference type="AlphaFoldDB" id="A0A9R1UEE4"/>
<protein>
    <recommendedName>
        <fullName evidence="1">MULE transposase domain-containing protein</fullName>
    </recommendedName>
</protein>
<reference evidence="2 3" key="1">
    <citation type="journal article" date="2017" name="Nat. Commun.">
        <title>Genome assembly with in vitro proximity ligation data and whole-genome triplication in lettuce.</title>
        <authorList>
            <person name="Reyes-Chin-Wo S."/>
            <person name="Wang Z."/>
            <person name="Yang X."/>
            <person name="Kozik A."/>
            <person name="Arikit S."/>
            <person name="Song C."/>
            <person name="Xia L."/>
            <person name="Froenicke L."/>
            <person name="Lavelle D.O."/>
            <person name="Truco M.J."/>
            <person name="Xia R."/>
            <person name="Zhu S."/>
            <person name="Xu C."/>
            <person name="Xu H."/>
            <person name="Xu X."/>
            <person name="Cox K."/>
            <person name="Korf I."/>
            <person name="Meyers B.C."/>
            <person name="Michelmore R.W."/>
        </authorList>
    </citation>
    <scope>NUCLEOTIDE SEQUENCE [LARGE SCALE GENOMIC DNA]</scope>
    <source>
        <strain evidence="3">cv. Salinas</strain>
        <tissue evidence="2">Seedlings</tissue>
    </source>
</reference>
<dbReference type="Proteomes" id="UP000235145">
    <property type="component" value="Unassembled WGS sequence"/>
</dbReference>
<evidence type="ECO:0000313" key="2">
    <source>
        <dbReference type="EMBL" id="KAJ0185535.1"/>
    </source>
</evidence>
<comment type="caution">
    <text evidence="2">The sequence shown here is derived from an EMBL/GenBank/DDBJ whole genome shotgun (WGS) entry which is preliminary data.</text>
</comment>
<gene>
    <name evidence="2" type="ORF">LSAT_V11C900495140</name>
</gene>
<name>A0A9R1UEE4_LACSA</name>
<dbReference type="InterPro" id="IPR052579">
    <property type="entry name" value="Zinc_finger_SWIM"/>
</dbReference>
<accession>A0A9R1UEE4</accession>
<feature type="domain" description="MULE transposase" evidence="1">
    <location>
        <begin position="304"/>
        <end position="336"/>
    </location>
</feature>